<name>A0A7R8YXM0_HERIL</name>
<dbReference type="PANTHER" id="PTHR21325:SF31">
    <property type="entry name" value="GH22081P-RELATED"/>
    <property type="match status" value="1"/>
</dbReference>
<proteinExistence type="predicted"/>
<dbReference type="InterPro" id="IPR035547">
    <property type="entry name" value="Phospholipase_B"/>
</dbReference>
<sequence length="418" mass="48334">MLKNCFLGILVIHFGLSPNHNHPSHTAEAFTQPTIFDDLNYRSLFHAFRNYVFRSVGRTSEKTFGYFLQKPFLDSEPFPCGLNNSRSPEIPTNVHKLRPGDIDVIAAMGDSLTAASGANSNSFSDLFMENRGLSWSIGGQYNWRNVTTLPNILKVFNPKLVGYSRNDAFPFHKDSQFNVAEIGAVSADLPFMAEVLVRRIRRDRRVNFKKNWKMLTICMGGNDFCTFACTLKNPEILPKLHRENLLKALRYIRDNMPRTFVNVVTEPSPHNVVTRKTNSRFCKMINRMECSCFIGKLYNPTEETIERYRRIHEEFSRVEEEVSQDPEFRGLKEFAVVFQPLTRNFSMETEDAKVDYSLLAYDCFHMSQKGNAWAGTTLWNSLFQRVGEKDVTWMSPHKKFLCPTKENPYILTYDNMFP</sequence>
<evidence type="ECO:0000313" key="1">
    <source>
        <dbReference type="EMBL" id="CAD7089118.1"/>
    </source>
</evidence>
<dbReference type="EMBL" id="LR899012">
    <property type="protein sequence ID" value="CAD7089118.1"/>
    <property type="molecule type" value="Genomic_DNA"/>
</dbReference>
<dbReference type="PANTHER" id="PTHR21325">
    <property type="entry name" value="PHOSPHOLIPASE B, PLB1"/>
    <property type="match status" value="1"/>
</dbReference>
<dbReference type="OrthoDB" id="10265800at2759"/>
<evidence type="ECO:0008006" key="3">
    <source>
        <dbReference type="Google" id="ProtNLM"/>
    </source>
</evidence>
<protein>
    <recommendedName>
        <fullName evidence="3">Phospholipase B1, membrane-associated</fullName>
    </recommendedName>
</protein>
<dbReference type="OMA" id="PRLMINW"/>
<dbReference type="AlphaFoldDB" id="A0A7R8YXM0"/>
<dbReference type="InterPro" id="IPR001087">
    <property type="entry name" value="GDSL"/>
</dbReference>
<reference evidence="1 2" key="1">
    <citation type="submission" date="2020-11" db="EMBL/GenBank/DDBJ databases">
        <authorList>
            <person name="Wallbank WR R."/>
            <person name="Pardo Diaz C."/>
            <person name="Kozak K."/>
            <person name="Martin S."/>
            <person name="Jiggins C."/>
            <person name="Moest M."/>
            <person name="Warren A I."/>
            <person name="Generalovic N T."/>
            <person name="Byers J.R.P. K."/>
            <person name="Montejo-Kovacevich G."/>
            <person name="Yen C E."/>
        </authorList>
    </citation>
    <scope>NUCLEOTIDE SEQUENCE [LARGE SCALE GENOMIC DNA]</scope>
</reference>
<dbReference type="Proteomes" id="UP000594454">
    <property type="component" value="Chromosome 4"/>
</dbReference>
<gene>
    <name evidence="1" type="ORF">HERILL_LOCUS11696</name>
</gene>
<keyword evidence="2" id="KW-1185">Reference proteome</keyword>
<dbReference type="InParanoid" id="A0A7R8YXM0"/>
<dbReference type="Pfam" id="PF00657">
    <property type="entry name" value="Lipase_GDSL"/>
    <property type="match status" value="1"/>
</dbReference>
<organism evidence="1 2">
    <name type="scientific">Hermetia illucens</name>
    <name type="common">Black soldier fly</name>
    <dbReference type="NCBI Taxonomy" id="343691"/>
    <lineage>
        <taxon>Eukaryota</taxon>
        <taxon>Metazoa</taxon>
        <taxon>Ecdysozoa</taxon>
        <taxon>Arthropoda</taxon>
        <taxon>Hexapoda</taxon>
        <taxon>Insecta</taxon>
        <taxon>Pterygota</taxon>
        <taxon>Neoptera</taxon>
        <taxon>Endopterygota</taxon>
        <taxon>Diptera</taxon>
        <taxon>Brachycera</taxon>
        <taxon>Stratiomyomorpha</taxon>
        <taxon>Stratiomyidae</taxon>
        <taxon>Hermetiinae</taxon>
        <taxon>Hermetia</taxon>
    </lineage>
</organism>
<accession>A0A7R8YXM0</accession>
<dbReference type="GO" id="GO:0004620">
    <property type="term" value="F:phospholipase activity"/>
    <property type="evidence" value="ECO:0007669"/>
    <property type="project" value="InterPro"/>
</dbReference>
<evidence type="ECO:0000313" key="2">
    <source>
        <dbReference type="Proteomes" id="UP000594454"/>
    </source>
</evidence>
<dbReference type="SUPFAM" id="SSF52266">
    <property type="entry name" value="SGNH hydrolase"/>
    <property type="match status" value="1"/>
</dbReference>
<dbReference type="GO" id="GO:0006644">
    <property type="term" value="P:phospholipid metabolic process"/>
    <property type="evidence" value="ECO:0007669"/>
    <property type="project" value="TreeGrafter"/>
</dbReference>
<dbReference type="InterPro" id="IPR036514">
    <property type="entry name" value="SGNH_hydro_sf"/>
</dbReference>
<dbReference type="Gene3D" id="3.40.50.1110">
    <property type="entry name" value="SGNH hydrolase"/>
    <property type="match status" value="1"/>
</dbReference>
<dbReference type="InterPro" id="IPR038885">
    <property type="entry name" value="PLB1"/>
</dbReference>
<dbReference type="CDD" id="cd01824">
    <property type="entry name" value="Phospholipase_B_like"/>
    <property type="match status" value="1"/>
</dbReference>